<sequence length="100" mass="11269">MWETGRTHGCAPTLVRYIPNRSDGDGLDDLPIAPTFHNGDLQIPNRVCTKHGCTCVRPYIITTLTLKISMAKSIYDYIQFVLNNWKTSTLGLFTFSGYLL</sequence>
<dbReference type="RefSeq" id="WP_314518781.1">
    <property type="nucleotide sequence ID" value="NZ_JASJOU010000020.1"/>
</dbReference>
<dbReference type="Proteomes" id="UP001232063">
    <property type="component" value="Unassembled WGS sequence"/>
</dbReference>
<protein>
    <submittedName>
        <fullName evidence="1">Uncharacterized protein</fullName>
    </submittedName>
</protein>
<gene>
    <name evidence="1" type="ORF">QNI22_35750</name>
</gene>
<name>A0AAE3R9A6_9BACT</name>
<organism evidence="1 2">
    <name type="scientific">Xanthocytophaga agilis</name>
    <dbReference type="NCBI Taxonomy" id="3048010"/>
    <lineage>
        <taxon>Bacteria</taxon>
        <taxon>Pseudomonadati</taxon>
        <taxon>Bacteroidota</taxon>
        <taxon>Cytophagia</taxon>
        <taxon>Cytophagales</taxon>
        <taxon>Rhodocytophagaceae</taxon>
        <taxon>Xanthocytophaga</taxon>
    </lineage>
</organism>
<evidence type="ECO:0000313" key="1">
    <source>
        <dbReference type="EMBL" id="MDJ1506069.1"/>
    </source>
</evidence>
<evidence type="ECO:0000313" key="2">
    <source>
        <dbReference type="Proteomes" id="UP001232063"/>
    </source>
</evidence>
<proteinExistence type="predicted"/>
<accession>A0AAE3R9A6</accession>
<reference evidence="1" key="1">
    <citation type="submission" date="2023-05" db="EMBL/GenBank/DDBJ databases">
        <authorList>
            <person name="Zhang X."/>
        </authorList>
    </citation>
    <scope>NUCLEOTIDE SEQUENCE</scope>
    <source>
        <strain evidence="1">BD1B2-1</strain>
    </source>
</reference>
<keyword evidence="2" id="KW-1185">Reference proteome</keyword>
<dbReference type="AlphaFoldDB" id="A0AAE3R9A6"/>
<dbReference type="EMBL" id="JASJOU010000020">
    <property type="protein sequence ID" value="MDJ1506069.1"/>
    <property type="molecule type" value="Genomic_DNA"/>
</dbReference>
<comment type="caution">
    <text evidence="1">The sequence shown here is derived from an EMBL/GenBank/DDBJ whole genome shotgun (WGS) entry which is preliminary data.</text>
</comment>